<dbReference type="STRING" id="94130.A0A2Z6RDV7"/>
<proteinExistence type="predicted"/>
<keyword evidence="4" id="KW-1185">Reference proteome</keyword>
<sequence>MPNSEEVTPQRSDDEAPEVVSNSASKIQALEIKKKERGAKQKLLEIKKRKRRENDAKLKEQKTRKIANLSEKSDVSDYNKKVDNILKKIKEEGIPKFLPTELLEDFVNDDVKTKRKKNEHIQIKLEMSKMKPRIKKRKKKQHNTSPFTVVALQDPDLDRPIPTPKEIIEFKEDHFYGERLPRKNAILNASQGIKGAAIRFCRK</sequence>
<comment type="caution">
    <text evidence="2">The sequence shown here is derived from an EMBL/GenBank/DDBJ whole genome shotgun (WGS) entry which is preliminary data.</text>
</comment>
<name>A0A2Z6RDV7_9GLOM</name>
<dbReference type="EMBL" id="BEXD01003057">
    <property type="protein sequence ID" value="GBC00111.1"/>
    <property type="molecule type" value="Genomic_DNA"/>
</dbReference>
<evidence type="ECO:0000313" key="3">
    <source>
        <dbReference type="EMBL" id="GET02469.1"/>
    </source>
</evidence>
<reference evidence="2 4" key="1">
    <citation type="submission" date="2017-11" db="EMBL/GenBank/DDBJ databases">
        <title>The genome of Rhizophagus clarus HR1 reveals common genetic basis of auxotrophy among arbuscular mycorrhizal fungi.</title>
        <authorList>
            <person name="Kobayashi Y."/>
        </authorList>
    </citation>
    <scope>NUCLEOTIDE SEQUENCE [LARGE SCALE GENOMIC DNA]</scope>
    <source>
        <strain evidence="2 4">HR1</strain>
    </source>
</reference>
<dbReference type="Proteomes" id="UP000247702">
    <property type="component" value="Unassembled WGS sequence"/>
</dbReference>
<evidence type="ECO:0000313" key="4">
    <source>
        <dbReference type="Proteomes" id="UP000247702"/>
    </source>
</evidence>
<evidence type="ECO:0000256" key="1">
    <source>
        <dbReference type="SAM" id="MobiDB-lite"/>
    </source>
</evidence>
<feature type="region of interest" description="Disordered" evidence="1">
    <location>
        <begin position="1"/>
        <end position="24"/>
    </location>
</feature>
<gene>
    <name evidence="3" type="ORF">RCL2_002884700</name>
    <name evidence="2" type="ORF">RclHR1_03750010</name>
</gene>
<reference evidence="3" key="2">
    <citation type="submission" date="2019-10" db="EMBL/GenBank/DDBJ databases">
        <title>Conservation and host-specific expression of non-tandemly repeated heterogenous ribosome RNA gene in arbuscular mycorrhizal fungi.</title>
        <authorList>
            <person name="Maeda T."/>
            <person name="Kobayashi Y."/>
            <person name="Nakagawa T."/>
            <person name="Ezawa T."/>
            <person name="Yamaguchi K."/>
            <person name="Bino T."/>
            <person name="Nishimoto Y."/>
            <person name="Shigenobu S."/>
            <person name="Kawaguchi M."/>
        </authorList>
    </citation>
    <scope>NUCLEOTIDE SEQUENCE</scope>
    <source>
        <strain evidence="3">HR1</strain>
    </source>
</reference>
<evidence type="ECO:0000313" key="2">
    <source>
        <dbReference type="EMBL" id="GBC00111.1"/>
    </source>
</evidence>
<dbReference type="AlphaFoldDB" id="A0A2Z6RDV7"/>
<feature type="compositionally biased region" description="Basic and acidic residues" evidence="1">
    <location>
        <begin position="43"/>
        <end position="63"/>
    </location>
</feature>
<dbReference type="EMBL" id="BLAL01000311">
    <property type="protein sequence ID" value="GET02469.1"/>
    <property type="molecule type" value="Genomic_DNA"/>
</dbReference>
<feature type="compositionally biased region" description="Polar residues" evidence="1">
    <location>
        <begin position="1"/>
        <end position="10"/>
    </location>
</feature>
<accession>A0A2Z6RDV7</accession>
<protein>
    <submittedName>
        <fullName evidence="2">Uncharacterized protein</fullName>
    </submittedName>
</protein>
<dbReference type="Proteomes" id="UP000615446">
    <property type="component" value="Unassembled WGS sequence"/>
</dbReference>
<organism evidence="2 4">
    <name type="scientific">Rhizophagus clarus</name>
    <dbReference type="NCBI Taxonomy" id="94130"/>
    <lineage>
        <taxon>Eukaryota</taxon>
        <taxon>Fungi</taxon>
        <taxon>Fungi incertae sedis</taxon>
        <taxon>Mucoromycota</taxon>
        <taxon>Glomeromycotina</taxon>
        <taxon>Glomeromycetes</taxon>
        <taxon>Glomerales</taxon>
        <taxon>Glomeraceae</taxon>
        <taxon>Rhizophagus</taxon>
    </lineage>
</organism>
<dbReference type="OrthoDB" id="2440732at2759"/>
<feature type="region of interest" description="Disordered" evidence="1">
    <location>
        <begin position="43"/>
        <end position="65"/>
    </location>
</feature>